<dbReference type="GO" id="GO:0003735">
    <property type="term" value="F:structural constituent of ribosome"/>
    <property type="evidence" value="ECO:0007669"/>
    <property type="project" value="InterPro"/>
</dbReference>
<dbReference type="GO" id="GO:1990904">
    <property type="term" value="C:ribonucleoprotein complex"/>
    <property type="evidence" value="ECO:0007669"/>
    <property type="project" value="UniProtKB-KW"/>
</dbReference>
<comment type="caution">
    <text evidence="4">The sequence shown here is derived from an EMBL/GenBank/DDBJ whole genome shotgun (WGS) entry which is preliminary data.</text>
</comment>
<dbReference type="AlphaFoldDB" id="X1KV79"/>
<feature type="region of interest" description="Disordered" evidence="3">
    <location>
        <begin position="18"/>
        <end position="38"/>
    </location>
</feature>
<dbReference type="GO" id="GO:0005840">
    <property type="term" value="C:ribosome"/>
    <property type="evidence" value="ECO:0007669"/>
    <property type="project" value="UniProtKB-KW"/>
</dbReference>
<dbReference type="InterPro" id="IPR036899">
    <property type="entry name" value="Ribosomal_uL13_sf"/>
</dbReference>
<accession>X1KV79</accession>
<dbReference type="InterPro" id="IPR005822">
    <property type="entry name" value="Ribosomal_uL13"/>
</dbReference>
<dbReference type="EMBL" id="BARU01046846">
    <property type="protein sequence ID" value="GAH94064.1"/>
    <property type="molecule type" value="Genomic_DNA"/>
</dbReference>
<keyword evidence="2" id="KW-0687">Ribonucleoprotein</keyword>
<dbReference type="GO" id="GO:0006412">
    <property type="term" value="P:translation"/>
    <property type="evidence" value="ECO:0007669"/>
    <property type="project" value="InterPro"/>
</dbReference>
<dbReference type="SUPFAM" id="SSF52161">
    <property type="entry name" value="Ribosomal protein L13"/>
    <property type="match status" value="1"/>
</dbReference>
<evidence type="ECO:0000256" key="1">
    <source>
        <dbReference type="ARBA" id="ARBA00022980"/>
    </source>
</evidence>
<protein>
    <recommendedName>
        <fullName evidence="5">50S ribosomal protein L13</fullName>
    </recommendedName>
</protein>
<gene>
    <name evidence="4" type="ORF">S03H2_70472</name>
</gene>
<dbReference type="Gene3D" id="3.90.1180.10">
    <property type="entry name" value="Ribosomal protein L13"/>
    <property type="match status" value="1"/>
</dbReference>
<evidence type="ECO:0008006" key="5">
    <source>
        <dbReference type="Google" id="ProtNLM"/>
    </source>
</evidence>
<reference evidence="4" key="1">
    <citation type="journal article" date="2014" name="Front. Microbiol.">
        <title>High frequency of phylogenetically diverse reductive dehalogenase-homologous genes in deep subseafloor sedimentary metagenomes.</title>
        <authorList>
            <person name="Kawai M."/>
            <person name="Futagami T."/>
            <person name="Toyoda A."/>
            <person name="Takaki Y."/>
            <person name="Nishi S."/>
            <person name="Hori S."/>
            <person name="Arai W."/>
            <person name="Tsubouchi T."/>
            <person name="Morono Y."/>
            <person name="Uchiyama I."/>
            <person name="Ito T."/>
            <person name="Fujiyama A."/>
            <person name="Inagaki F."/>
            <person name="Takami H."/>
        </authorList>
    </citation>
    <scope>NUCLEOTIDE SEQUENCE</scope>
    <source>
        <strain evidence="4">Expedition CK06-06</strain>
    </source>
</reference>
<dbReference type="Pfam" id="PF00572">
    <property type="entry name" value="Ribosomal_L13"/>
    <property type="match status" value="1"/>
</dbReference>
<name>X1KV79_9ZZZZ</name>
<feature type="non-terminal residue" evidence="4">
    <location>
        <position position="1"/>
    </location>
</feature>
<sequence length="101" mass="11833">NCDQIIITGNKKNIREEFEEKRRKIGSGQKGPKHSRSIDRIVKRAIRGMLPDHRHGRGKIAYRKIRCYVGVPKEFQQSKKIVGGREKKSKFVYVKEISKRK</sequence>
<evidence type="ECO:0000313" key="4">
    <source>
        <dbReference type="EMBL" id="GAH94064.1"/>
    </source>
</evidence>
<organism evidence="4">
    <name type="scientific">marine sediment metagenome</name>
    <dbReference type="NCBI Taxonomy" id="412755"/>
    <lineage>
        <taxon>unclassified sequences</taxon>
        <taxon>metagenomes</taxon>
        <taxon>ecological metagenomes</taxon>
    </lineage>
</organism>
<evidence type="ECO:0000256" key="3">
    <source>
        <dbReference type="SAM" id="MobiDB-lite"/>
    </source>
</evidence>
<keyword evidence="1" id="KW-0689">Ribosomal protein</keyword>
<proteinExistence type="predicted"/>
<evidence type="ECO:0000256" key="2">
    <source>
        <dbReference type="ARBA" id="ARBA00023274"/>
    </source>
</evidence>